<comment type="caution">
    <text evidence="1">The sequence shown here is derived from an EMBL/GenBank/DDBJ whole genome shotgun (WGS) entry which is preliminary data.</text>
</comment>
<accession>A0A0F9GVN7</accession>
<protein>
    <submittedName>
        <fullName evidence="1">Uncharacterized protein</fullName>
    </submittedName>
</protein>
<feature type="non-terminal residue" evidence="1">
    <location>
        <position position="196"/>
    </location>
</feature>
<organism evidence="1">
    <name type="scientific">marine sediment metagenome</name>
    <dbReference type="NCBI Taxonomy" id="412755"/>
    <lineage>
        <taxon>unclassified sequences</taxon>
        <taxon>metagenomes</taxon>
        <taxon>ecological metagenomes</taxon>
    </lineage>
</organism>
<gene>
    <name evidence="1" type="ORF">LCGC14_1780710</name>
</gene>
<sequence length="196" mass="21870">MQKSVLVSISVLYIFVIVSSYTIAFAESTTVLLGKPMYLDGEVITISGIVSGYKTYPVSIDILDPTGDSINTFPILPDYWSNYELSVETGGSMWKYDGEYTVIVSHASIPSSEIKTFEYFHTVPSPKPRDAGNLGEEHAQAKLSVQVYNDLFNFTDAQFQKQSPWIRFEDGETVHRYASGVPLGFLFNTLVRILLA</sequence>
<name>A0A0F9GVN7_9ZZZZ</name>
<dbReference type="AlphaFoldDB" id="A0A0F9GVN7"/>
<evidence type="ECO:0000313" key="1">
    <source>
        <dbReference type="EMBL" id="KKM02814.1"/>
    </source>
</evidence>
<reference evidence="1" key="1">
    <citation type="journal article" date="2015" name="Nature">
        <title>Complex archaea that bridge the gap between prokaryotes and eukaryotes.</title>
        <authorList>
            <person name="Spang A."/>
            <person name="Saw J.H."/>
            <person name="Jorgensen S.L."/>
            <person name="Zaremba-Niedzwiedzka K."/>
            <person name="Martijn J."/>
            <person name="Lind A.E."/>
            <person name="van Eijk R."/>
            <person name="Schleper C."/>
            <person name="Guy L."/>
            <person name="Ettema T.J."/>
        </authorList>
    </citation>
    <scope>NUCLEOTIDE SEQUENCE</scope>
</reference>
<dbReference type="EMBL" id="LAZR01016833">
    <property type="protein sequence ID" value="KKM02814.1"/>
    <property type="molecule type" value="Genomic_DNA"/>
</dbReference>
<proteinExistence type="predicted"/>